<dbReference type="GO" id="GO:0006508">
    <property type="term" value="P:proteolysis"/>
    <property type="evidence" value="ECO:0007669"/>
    <property type="project" value="InterPro"/>
</dbReference>
<dbReference type="InterPro" id="IPR050261">
    <property type="entry name" value="FrsA_esterase"/>
</dbReference>
<evidence type="ECO:0000259" key="3">
    <source>
        <dbReference type="Pfam" id="PF00326"/>
    </source>
</evidence>
<name>A0A919U029_9CELL</name>
<dbReference type="SUPFAM" id="SSF53474">
    <property type="entry name" value="alpha/beta-Hydrolases"/>
    <property type="match status" value="1"/>
</dbReference>
<dbReference type="Pfam" id="PF00326">
    <property type="entry name" value="Peptidase_S9"/>
    <property type="match status" value="1"/>
</dbReference>
<dbReference type="PANTHER" id="PTHR22946">
    <property type="entry name" value="DIENELACTONE HYDROLASE DOMAIN-CONTAINING PROTEIN-RELATED"/>
    <property type="match status" value="1"/>
</dbReference>
<evidence type="ECO:0000256" key="2">
    <source>
        <dbReference type="ARBA" id="ARBA00022801"/>
    </source>
</evidence>
<protein>
    <recommendedName>
        <fullName evidence="3">Peptidase S9 prolyl oligopeptidase catalytic domain-containing protein</fullName>
    </recommendedName>
</protein>
<evidence type="ECO:0000256" key="1">
    <source>
        <dbReference type="ARBA" id="ARBA00008645"/>
    </source>
</evidence>
<feature type="domain" description="Peptidase S9 prolyl oligopeptidase catalytic" evidence="3">
    <location>
        <begin position="138"/>
        <end position="285"/>
    </location>
</feature>
<accession>A0A919U029</accession>
<reference evidence="4" key="1">
    <citation type="submission" date="2021-01" db="EMBL/GenBank/DDBJ databases">
        <title>Whole genome shotgun sequence of Cellulomonas chitinilytica NBRC 110799.</title>
        <authorList>
            <person name="Komaki H."/>
            <person name="Tamura T."/>
        </authorList>
    </citation>
    <scope>NUCLEOTIDE SEQUENCE</scope>
    <source>
        <strain evidence="4">NBRC 110799</strain>
    </source>
</reference>
<dbReference type="InterPro" id="IPR029058">
    <property type="entry name" value="AB_hydrolase_fold"/>
</dbReference>
<dbReference type="Proteomes" id="UP000632740">
    <property type="component" value="Unassembled WGS sequence"/>
</dbReference>
<proteinExistence type="inferred from homology"/>
<dbReference type="GO" id="GO:0008236">
    <property type="term" value="F:serine-type peptidase activity"/>
    <property type="evidence" value="ECO:0007669"/>
    <property type="project" value="InterPro"/>
</dbReference>
<evidence type="ECO:0000313" key="4">
    <source>
        <dbReference type="EMBL" id="GIG22400.1"/>
    </source>
</evidence>
<dbReference type="Gene3D" id="3.40.50.1820">
    <property type="entry name" value="alpha/beta hydrolase"/>
    <property type="match status" value="1"/>
</dbReference>
<sequence length="297" mass="32236">MSEPETLTREGLRTLLGPVTTPGPLAAEVLDEVPCDGYVRRHVAYDVPSGRASAFVCVPDGLDGPAPLIFCHHQHAGQFDLGKSEVCGLRGSPDLAYAAELAQRGFVTIAPDAIGFEDRNWAGAANITWFELSSRLVVGRTLLADCLQEVSLALDHAVGLPEVDPDRIGFVGHSYGGRMAMWAPAWDGRIRASVSNCGCIPYRDSFTRDAGFQAELVVPGIAARYDVEDVLALSTGSQVLLIAAQDDRWSRGAAEIERRLQRKGVEHVRVHHVPGGHEFRQPERELAYDFLARGLTA</sequence>
<comment type="caution">
    <text evidence="4">The sequence shown here is derived from an EMBL/GenBank/DDBJ whole genome shotgun (WGS) entry which is preliminary data.</text>
</comment>
<organism evidence="4 5">
    <name type="scientific">Cellulomonas chitinilytica</name>
    <dbReference type="NCBI Taxonomy" id="398759"/>
    <lineage>
        <taxon>Bacteria</taxon>
        <taxon>Bacillati</taxon>
        <taxon>Actinomycetota</taxon>
        <taxon>Actinomycetes</taxon>
        <taxon>Micrococcales</taxon>
        <taxon>Cellulomonadaceae</taxon>
        <taxon>Cellulomonas</taxon>
    </lineage>
</organism>
<dbReference type="PANTHER" id="PTHR22946:SF9">
    <property type="entry name" value="POLYKETIDE TRANSFERASE AF380"/>
    <property type="match status" value="1"/>
</dbReference>
<evidence type="ECO:0000313" key="5">
    <source>
        <dbReference type="Proteomes" id="UP000632740"/>
    </source>
</evidence>
<comment type="similarity">
    <text evidence="1">Belongs to the AB hydrolase superfamily.</text>
</comment>
<dbReference type="GO" id="GO:0052689">
    <property type="term" value="F:carboxylic ester hydrolase activity"/>
    <property type="evidence" value="ECO:0007669"/>
    <property type="project" value="UniProtKB-ARBA"/>
</dbReference>
<gene>
    <name evidence="4" type="ORF">Cch01nite_31240</name>
</gene>
<dbReference type="AlphaFoldDB" id="A0A919U029"/>
<dbReference type="EMBL" id="BONK01000011">
    <property type="protein sequence ID" value="GIG22400.1"/>
    <property type="molecule type" value="Genomic_DNA"/>
</dbReference>
<keyword evidence="2" id="KW-0378">Hydrolase</keyword>
<dbReference type="InterPro" id="IPR001375">
    <property type="entry name" value="Peptidase_S9_cat"/>
</dbReference>
<keyword evidence="5" id="KW-1185">Reference proteome</keyword>